<reference evidence="1 2" key="1">
    <citation type="submission" date="2016-10" db="EMBL/GenBank/DDBJ databases">
        <authorList>
            <person name="de Groot N.N."/>
        </authorList>
    </citation>
    <scope>NUCLEOTIDE SEQUENCE [LARGE SCALE GENOMIC DNA]</scope>
    <source>
        <strain evidence="1 2">DSM 21632</strain>
    </source>
</reference>
<evidence type="ECO:0000313" key="2">
    <source>
        <dbReference type="Proteomes" id="UP000199163"/>
    </source>
</evidence>
<organism evidence="1 2">
    <name type="scientific">Alteribacillus persepolensis</name>
    <dbReference type="NCBI Taxonomy" id="568899"/>
    <lineage>
        <taxon>Bacteria</taxon>
        <taxon>Bacillati</taxon>
        <taxon>Bacillota</taxon>
        <taxon>Bacilli</taxon>
        <taxon>Bacillales</taxon>
        <taxon>Bacillaceae</taxon>
        <taxon>Alteribacillus</taxon>
    </lineage>
</organism>
<protein>
    <submittedName>
        <fullName evidence="1">Sporulation inhibitor A</fullName>
    </submittedName>
</protein>
<dbReference type="EMBL" id="FNDK01000034">
    <property type="protein sequence ID" value="SDI32135.1"/>
    <property type="molecule type" value="Genomic_DNA"/>
</dbReference>
<dbReference type="Gene3D" id="1.10.287.1100">
    <property type="entry name" value="Sporulation inhibitor A"/>
    <property type="match status" value="1"/>
</dbReference>
<evidence type="ECO:0000313" key="1">
    <source>
        <dbReference type="EMBL" id="SDI32135.1"/>
    </source>
</evidence>
<dbReference type="InterPro" id="IPR015064">
    <property type="entry name" value="Sda"/>
</dbReference>
<accession>A0A1G8JLR3</accession>
<dbReference type="SUPFAM" id="SSF100985">
    <property type="entry name" value="Sporulation inhibitor Sda"/>
    <property type="match status" value="1"/>
</dbReference>
<sequence length="86" mass="10550">MIYSFISPWMYVSNDLLVTLYRKAIEQQYDKELIEYVFDEIKRRLLDCRRNHMLSNLIPRLINSNKNVTKIALKLKRHLFLKYLTR</sequence>
<name>A0A1G8JLR3_9BACI</name>
<dbReference type="InterPro" id="IPR036916">
    <property type="entry name" value="Sda_sf"/>
</dbReference>
<keyword evidence="2" id="KW-1185">Reference proteome</keyword>
<proteinExistence type="predicted"/>
<dbReference type="Proteomes" id="UP000199163">
    <property type="component" value="Unassembled WGS sequence"/>
</dbReference>
<dbReference type="AlphaFoldDB" id="A0A1G8JLR3"/>
<gene>
    <name evidence="1" type="ORF">SAMN05192534_13419</name>
</gene>
<dbReference type="Pfam" id="PF08970">
    <property type="entry name" value="Sda"/>
    <property type="match status" value="1"/>
</dbReference>